<dbReference type="PANTHER" id="PTHR43685:SF2">
    <property type="entry name" value="GLYCOSYLTRANSFERASE 2-LIKE DOMAIN-CONTAINING PROTEIN"/>
    <property type="match status" value="1"/>
</dbReference>
<sequence>MPVDGQDWGNPIWVHRSQFSQAVGMIGKMHIWGEKMRASIAICTHNRGNDTMQAIDSLLKGDAEYGSYEILIIDNCSTDNTKVLFDSLDFPPHVRYILEPQLGLSYARNRAIEEAQGEFVLFLDDDALASSSWIGEIVKIYDMNPAIGCVGGKIVPIWEGGKPEWIPDDLVSLYTLLDFSDSVVEMNAPHIPFGANVSFRKSVFKHIAPFRTDLGRIGNNLLSGEESDLIERIREHYKVYYNPYAVVEHKIAKSRLNKRWLLRRVYWQGISDATQHHKSTWGILKHLFIISLASVYILVSMNNVKKVTRGMAKISYRNGSIVGSFRKSKGMNA</sequence>
<keyword evidence="2" id="KW-0808">Transferase</keyword>
<protein>
    <submittedName>
        <fullName evidence="2">Glycosyltransferase</fullName>
        <ecNumber evidence="2">2.4.-.-</ecNumber>
    </submittedName>
</protein>
<evidence type="ECO:0000259" key="1">
    <source>
        <dbReference type="Pfam" id="PF00535"/>
    </source>
</evidence>
<dbReference type="Gene3D" id="3.90.550.10">
    <property type="entry name" value="Spore Coat Polysaccharide Biosynthesis Protein SpsA, Chain A"/>
    <property type="match status" value="1"/>
</dbReference>
<gene>
    <name evidence="2" type="ORF">P5G61_04195</name>
</gene>
<dbReference type="InterPro" id="IPR001173">
    <property type="entry name" value="Glyco_trans_2-like"/>
</dbReference>
<proteinExistence type="predicted"/>
<dbReference type="Proteomes" id="UP001174205">
    <property type="component" value="Unassembled WGS sequence"/>
</dbReference>
<feature type="domain" description="Glycosyltransferase 2-like" evidence="1">
    <location>
        <begin position="39"/>
        <end position="207"/>
    </location>
</feature>
<dbReference type="EMBL" id="JAROCD010000002">
    <property type="protein sequence ID" value="MDN4600419.1"/>
    <property type="molecule type" value="Genomic_DNA"/>
</dbReference>
<comment type="caution">
    <text evidence="2">The sequence shown here is derived from an EMBL/GenBank/DDBJ whole genome shotgun (WGS) entry which is preliminary data.</text>
</comment>
<reference evidence="2" key="1">
    <citation type="submission" date="2023-03" db="EMBL/GenBank/DDBJ databases">
        <title>MT1 and MT2 Draft Genomes of Novel Species.</title>
        <authorList>
            <person name="Venkateswaran K."/>
        </authorList>
    </citation>
    <scope>NUCLEOTIDE SEQUENCE</scope>
    <source>
        <strain evidence="2">F6_3S_P_1C</strain>
    </source>
</reference>
<dbReference type="InterPro" id="IPR050834">
    <property type="entry name" value="Glycosyltransf_2"/>
</dbReference>
<dbReference type="SUPFAM" id="SSF53448">
    <property type="entry name" value="Nucleotide-diphospho-sugar transferases"/>
    <property type="match status" value="1"/>
</dbReference>
<dbReference type="EC" id="2.4.-.-" evidence="2"/>
<dbReference type="Pfam" id="PF00535">
    <property type="entry name" value="Glycos_transf_2"/>
    <property type="match status" value="1"/>
</dbReference>
<evidence type="ECO:0000313" key="3">
    <source>
        <dbReference type="Proteomes" id="UP001174205"/>
    </source>
</evidence>
<keyword evidence="2" id="KW-0328">Glycosyltransferase</keyword>
<accession>A0ABT8J832</accession>
<keyword evidence="3" id="KW-1185">Reference proteome</keyword>
<dbReference type="InterPro" id="IPR029044">
    <property type="entry name" value="Nucleotide-diphossugar_trans"/>
</dbReference>
<dbReference type="GO" id="GO:0016757">
    <property type="term" value="F:glycosyltransferase activity"/>
    <property type="evidence" value="ECO:0007669"/>
    <property type="project" value="UniProtKB-KW"/>
</dbReference>
<dbReference type="PANTHER" id="PTHR43685">
    <property type="entry name" value="GLYCOSYLTRANSFERASE"/>
    <property type="match status" value="1"/>
</dbReference>
<name>A0ABT8J832_9BACL</name>
<organism evidence="2 3">
    <name type="scientific">Paenibacillus vandeheii</name>
    <dbReference type="NCBI Taxonomy" id="3035917"/>
    <lineage>
        <taxon>Bacteria</taxon>
        <taxon>Bacillati</taxon>
        <taxon>Bacillota</taxon>
        <taxon>Bacilli</taxon>
        <taxon>Bacillales</taxon>
        <taxon>Paenibacillaceae</taxon>
        <taxon>Paenibacillus</taxon>
    </lineage>
</organism>
<evidence type="ECO:0000313" key="2">
    <source>
        <dbReference type="EMBL" id="MDN4600419.1"/>
    </source>
</evidence>